<organism evidence="2">
    <name type="scientific">marine sediment metagenome</name>
    <dbReference type="NCBI Taxonomy" id="412755"/>
    <lineage>
        <taxon>unclassified sequences</taxon>
        <taxon>metagenomes</taxon>
        <taxon>ecological metagenomes</taxon>
    </lineage>
</organism>
<name>A0A0F9ECZ8_9ZZZZ</name>
<evidence type="ECO:0000313" key="2">
    <source>
        <dbReference type="EMBL" id="KKL71819.1"/>
    </source>
</evidence>
<proteinExistence type="predicted"/>
<dbReference type="InterPro" id="IPR044925">
    <property type="entry name" value="His-Me_finger_sf"/>
</dbReference>
<dbReference type="SUPFAM" id="SSF54060">
    <property type="entry name" value="His-Me finger endonucleases"/>
    <property type="match status" value="1"/>
</dbReference>
<dbReference type="AlphaFoldDB" id="A0A0F9ECZ8"/>
<comment type="caution">
    <text evidence="2">The sequence shown here is derived from an EMBL/GenBank/DDBJ whole genome shotgun (WGS) entry which is preliminary data.</text>
</comment>
<reference evidence="2" key="1">
    <citation type="journal article" date="2015" name="Nature">
        <title>Complex archaea that bridge the gap between prokaryotes and eukaryotes.</title>
        <authorList>
            <person name="Spang A."/>
            <person name="Saw J.H."/>
            <person name="Jorgensen S.L."/>
            <person name="Zaremba-Niedzwiedzka K."/>
            <person name="Martijn J."/>
            <person name="Lind A.E."/>
            <person name="van Eijk R."/>
            <person name="Schleper C."/>
            <person name="Guy L."/>
            <person name="Ettema T.J."/>
        </authorList>
    </citation>
    <scope>NUCLEOTIDE SEQUENCE</scope>
</reference>
<feature type="domain" description="HNH nuclease" evidence="1">
    <location>
        <begin position="58"/>
        <end position="100"/>
    </location>
</feature>
<dbReference type="GO" id="GO:0004519">
    <property type="term" value="F:endonuclease activity"/>
    <property type="evidence" value="ECO:0007669"/>
    <property type="project" value="InterPro"/>
</dbReference>
<dbReference type="Pfam" id="PF13392">
    <property type="entry name" value="HNH_3"/>
    <property type="match status" value="1"/>
</dbReference>
<dbReference type="Gene3D" id="3.90.75.10">
    <property type="entry name" value="Homing Intron 3 (I-ppo) Encoded Endonuclease, Chain A"/>
    <property type="match status" value="1"/>
</dbReference>
<evidence type="ECO:0000259" key="1">
    <source>
        <dbReference type="Pfam" id="PF13392"/>
    </source>
</evidence>
<dbReference type="InterPro" id="IPR044930">
    <property type="entry name" value="Homing_endonuclease_His-Me"/>
</dbReference>
<protein>
    <recommendedName>
        <fullName evidence="1">HNH nuclease domain-containing protein</fullName>
    </recommendedName>
</protein>
<sequence length="168" mass="19366">MLAIDNRVRSEPVSFEITENLLQRFWKKVDKSDDCWNWQASTRMGYGAFKIDGAVWEAHRLVWLFQHGGIAAGNYVCHICDNRRCVRPDHLFLGTAKDNHADMVQKGRQIIIRGEEQGNTVLSNAIVREIWRIRRSMGWGSRRIGRVLDVSHAAVEAVLSGRSWKHVR</sequence>
<gene>
    <name evidence="2" type="ORF">LCGC14_2091100</name>
</gene>
<dbReference type="InterPro" id="IPR003615">
    <property type="entry name" value="HNH_nuc"/>
</dbReference>
<accession>A0A0F9ECZ8</accession>
<dbReference type="EMBL" id="LAZR01025472">
    <property type="protein sequence ID" value="KKL71819.1"/>
    <property type="molecule type" value="Genomic_DNA"/>
</dbReference>